<feature type="region of interest" description="Disordered" evidence="1">
    <location>
        <begin position="1"/>
        <end position="31"/>
    </location>
</feature>
<sequence length="48" mass="4919">MSGSQPEETVAPTEPERQETEAEARTASGLVVLGSDEAPVCTDGVCAL</sequence>
<keyword evidence="3" id="KW-1185">Reference proteome</keyword>
<dbReference type="RefSeq" id="WP_344322301.1">
    <property type="nucleotide sequence ID" value="NZ_BAAASZ010000020.1"/>
</dbReference>
<evidence type="ECO:0000313" key="2">
    <source>
        <dbReference type="EMBL" id="GAA2440309.1"/>
    </source>
</evidence>
<accession>A0ABN3JTS3</accession>
<feature type="compositionally biased region" description="Basic and acidic residues" evidence="1">
    <location>
        <begin position="14"/>
        <end position="24"/>
    </location>
</feature>
<gene>
    <name evidence="2" type="ORF">GCM10010405_24530</name>
</gene>
<evidence type="ECO:0000313" key="3">
    <source>
        <dbReference type="Proteomes" id="UP001501638"/>
    </source>
</evidence>
<proteinExistence type="predicted"/>
<protein>
    <submittedName>
        <fullName evidence="2">Uncharacterized protein</fullName>
    </submittedName>
</protein>
<organism evidence="2 3">
    <name type="scientific">Streptomyces macrosporus</name>
    <dbReference type="NCBI Taxonomy" id="44032"/>
    <lineage>
        <taxon>Bacteria</taxon>
        <taxon>Bacillati</taxon>
        <taxon>Actinomycetota</taxon>
        <taxon>Actinomycetes</taxon>
        <taxon>Kitasatosporales</taxon>
        <taxon>Streptomycetaceae</taxon>
        <taxon>Streptomyces</taxon>
    </lineage>
</organism>
<dbReference type="Proteomes" id="UP001501638">
    <property type="component" value="Unassembled WGS sequence"/>
</dbReference>
<evidence type="ECO:0000256" key="1">
    <source>
        <dbReference type="SAM" id="MobiDB-lite"/>
    </source>
</evidence>
<name>A0ABN3JTS3_9ACTN</name>
<reference evidence="2 3" key="1">
    <citation type="journal article" date="2019" name="Int. J. Syst. Evol. Microbiol.">
        <title>The Global Catalogue of Microorganisms (GCM) 10K type strain sequencing project: providing services to taxonomists for standard genome sequencing and annotation.</title>
        <authorList>
            <consortium name="The Broad Institute Genomics Platform"/>
            <consortium name="The Broad Institute Genome Sequencing Center for Infectious Disease"/>
            <person name="Wu L."/>
            <person name="Ma J."/>
        </authorList>
    </citation>
    <scope>NUCLEOTIDE SEQUENCE [LARGE SCALE GENOMIC DNA]</scope>
    <source>
        <strain evidence="2 3">JCM 6305</strain>
    </source>
</reference>
<comment type="caution">
    <text evidence="2">The sequence shown here is derived from an EMBL/GenBank/DDBJ whole genome shotgun (WGS) entry which is preliminary data.</text>
</comment>
<dbReference type="EMBL" id="BAAASZ010000020">
    <property type="protein sequence ID" value="GAA2440309.1"/>
    <property type="molecule type" value="Genomic_DNA"/>
</dbReference>